<organism evidence="1 2">
    <name type="scientific">Alloscardovia theropitheci</name>
    <dbReference type="NCBI Taxonomy" id="2496842"/>
    <lineage>
        <taxon>Bacteria</taxon>
        <taxon>Bacillati</taxon>
        <taxon>Actinomycetota</taxon>
        <taxon>Actinomycetes</taxon>
        <taxon>Bifidobacteriales</taxon>
        <taxon>Bifidobacteriaceae</taxon>
        <taxon>Alloscardovia</taxon>
    </lineage>
</organism>
<dbReference type="NCBIfam" id="TIGR04076">
    <property type="entry name" value="TIGR04076 family protein"/>
    <property type="match status" value="1"/>
</dbReference>
<protein>
    <submittedName>
        <fullName evidence="1">TIGR04076 family protein</fullName>
    </submittedName>
</protein>
<name>A0A4R0QRN6_9BIFI</name>
<sequence>MKELNMTNNKASHQFELYTLKVEVVETGRAFVCSHHVGDYFLVEGENLIFEHTTSFSMYALAALLPLLPAKQRPLQDADWMLSDALIACPDPHCGAAFKITRMNKRNFNHEDATIVPMPE</sequence>
<proteinExistence type="predicted"/>
<gene>
    <name evidence="1" type="ORF">EJ419_00095</name>
</gene>
<evidence type="ECO:0000313" key="2">
    <source>
        <dbReference type="Proteomes" id="UP000291289"/>
    </source>
</evidence>
<comment type="caution">
    <text evidence="1">The sequence shown here is derived from an EMBL/GenBank/DDBJ whole genome shotgun (WGS) entry which is preliminary data.</text>
</comment>
<reference evidence="1 2" key="1">
    <citation type="submission" date="2018-12" db="EMBL/GenBank/DDBJ databases">
        <title>Alloscrdovia theropitheci sp. nov: a novel taxon from the feces of the bleeding-herat monkey (Theropithecus geleda).</title>
        <authorList>
            <person name="Modesto M."/>
        </authorList>
    </citation>
    <scope>NUCLEOTIDE SEQUENCE [LARGE SCALE GENOMIC DNA]</scope>
    <source>
        <strain evidence="1 2">GLDI4/2</strain>
    </source>
</reference>
<evidence type="ECO:0000313" key="1">
    <source>
        <dbReference type="EMBL" id="TCD55042.1"/>
    </source>
</evidence>
<dbReference type="AlphaFoldDB" id="A0A4R0QRN6"/>
<dbReference type="OrthoDB" id="1178194at2"/>
<keyword evidence="2" id="KW-1185">Reference proteome</keyword>
<dbReference type="Proteomes" id="UP000291289">
    <property type="component" value="Unassembled WGS sequence"/>
</dbReference>
<accession>A0A4R0QRN6</accession>
<dbReference type="InterPro" id="IPR023811">
    <property type="entry name" value="CHP04076"/>
</dbReference>
<dbReference type="EMBL" id="RXLP01000001">
    <property type="protein sequence ID" value="TCD55042.1"/>
    <property type="molecule type" value="Genomic_DNA"/>
</dbReference>